<keyword evidence="1" id="KW-0812">Transmembrane</keyword>
<dbReference type="Proteomes" id="UP001589692">
    <property type="component" value="Unassembled WGS sequence"/>
</dbReference>
<dbReference type="InterPro" id="IPR018750">
    <property type="entry name" value="DUF2306_membrane"/>
</dbReference>
<feature type="transmembrane region" description="Helical" evidence="1">
    <location>
        <begin position="136"/>
        <end position="156"/>
    </location>
</feature>
<dbReference type="EMBL" id="JBHMAA010000006">
    <property type="protein sequence ID" value="MFB9948033.1"/>
    <property type="molecule type" value="Genomic_DNA"/>
</dbReference>
<sequence length="160" mass="16883">MNLQPLLEAPAAVQIHVAAVLPAAALGALILLNRKGTSLHRLLGRVWMALMAAASLSSFFIHEIDLLYGFSPIHLLSIFVLAGAWRAIAAARAGNIRAHKAAVTGMYFGGIVIAGLFTLVPGRIMNAVVFSGGPGWGLPLAIAAIAGLLFLQWRLAERRA</sequence>
<comment type="caution">
    <text evidence="2">The sequence shown here is derived from an EMBL/GenBank/DDBJ whole genome shotgun (WGS) entry which is preliminary data.</text>
</comment>
<gene>
    <name evidence="2" type="ORF">ACFFP0_04190</name>
</gene>
<evidence type="ECO:0000313" key="2">
    <source>
        <dbReference type="EMBL" id="MFB9948033.1"/>
    </source>
</evidence>
<evidence type="ECO:0000313" key="3">
    <source>
        <dbReference type="Proteomes" id="UP001589692"/>
    </source>
</evidence>
<feature type="transmembrane region" description="Helical" evidence="1">
    <location>
        <begin position="12"/>
        <end position="32"/>
    </location>
</feature>
<protein>
    <submittedName>
        <fullName evidence="2">DUF2306 domain-containing protein</fullName>
    </submittedName>
</protein>
<feature type="transmembrane region" description="Helical" evidence="1">
    <location>
        <begin position="101"/>
        <end position="124"/>
    </location>
</feature>
<organism evidence="2 3">
    <name type="scientific">Rhizobium puerariae</name>
    <dbReference type="NCBI Taxonomy" id="1585791"/>
    <lineage>
        <taxon>Bacteria</taxon>
        <taxon>Pseudomonadati</taxon>
        <taxon>Pseudomonadota</taxon>
        <taxon>Alphaproteobacteria</taxon>
        <taxon>Hyphomicrobiales</taxon>
        <taxon>Rhizobiaceae</taxon>
        <taxon>Rhizobium/Agrobacterium group</taxon>
        <taxon>Rhizobium</taxon>
    </lineage>
</organism>
<proteinExistence type="predicted"/>
<accession>A0ABV6ABP0</accession>
<feature type="transmembrane region" description="Helical" evidence="1">
    <location>
        <begin position="44"/>
        <end position="61"/>
    </location>
</feature>
<keyword evidence="3" id="KW-1185">Reference proteome</keyword>
<keyword evidence="1" id="KW-0472">Membrane</keyword>
<dbReference type="RefSeq" id="WP_377256683.1">
    <property type="nucleotide sequence ID" value="NZ_JBHMAA010000006.1"/>
</dbReference>
<keyword evidence="1" id="KW-1133">Transmembrane helix</keyword>
<evidence type="ECO:0000256" key="1">
    <source>
        <dbReference type="SAM" id="Phobius"/>
    </source>
</evidence>
<name>A0ABV6ABP0_9HYPH</name>
<dbReference type="Pfam" id="PF10067">
    <property type="entry name" value="DUF2306"/>
    <property type="match status" value="1"/>
</dbReference>
<feature type="transmembrane region" description="Helical" evidence="1">
    <location>
        <begin position="67"/>
        <end position="89"/>
    </location>
</feature>
<reference evidence="2 3" key="1">
    <citation type="submission" date="2024-09" db="EMBL/GenBank/DDBJ databases">
        <authorList>
            <person name="Sun Q."/>
            <person name="Mori K."/>
        </authorList>
    </citation>
    <scope>NUCLEOTIDE SEQUENCE [LARGE SCALE GENOMIC DNA]</scope>
    <source>
        <strain evidence="2 3">TBRC 4938</strain>
    </source>
</reference>